<proteinExistence type="predicted"/>
<evidence type="ECO:0000313" key="2">
    <source>
        <dbReference type="Proteomes" id="UP000292373"/>
    </source>
</evidence>
<protein>
    <submittedName>
        <fullName evidence="1">DivIVA domain-containing protein</fullName>
    </submittedName>
</protein>
<dbReference type="RefSeq" id="WP_131167179.1">
    <property type="nucleotide sequence ID" value="NZ_SDMQ01000002.1"/>
</dbReference>
<keyword evidence="2" id="KW-1185">Reference proteome</keyword>
<dbReference type="AlphaFoldDB" id="A0A4Q9KG45"/>
<gene>
    <name evidence="1" type="ORF">ET989_03555</name>
</gene>
<dbReference type="NCBIfam" id="TIGR03544">
    <property type="entry name" value="DivI1A_domain"/>
    <property type="match status" value="1"/>
</dbReference>
<dbReference type="OrthoDB" id="3404379at2"/>
<organism evidence="1 2">
    <name type="scientific">Propioniciclava sinopodophylli</name>
    <dbReference type="NCBI Taxonomy" id="1837344"/>
    <lineage>
        <taxon>Bacteria</taxon>
        <taxon>Bacillati</taxon>
        <taxon>Actinomycetota</taxon>
        <taxon>Actinomycetes</taxon>
        <taxon>Propionibacteriales</taxon>
        <taxon>Propionibacteriaceae</taxon>
        <taxon>Propioniciclava</taxon>
    </lineage>
</organism>
<evidence type="ECO:0000313" key="1">
    <source>
        <dbReference type="EMBL" id="TBT87393.1"/>
    </source>
</evidence>
<name>A0A4Q9KG45_9ACTN</name>
<dbReference type="Proteomes" id="UP000292373">
    <property type="component" value="Unassembled WGS sequence"/>
</dbReference>
<reference evidence="1 2" key="1">
    <citation type="submission" date="2019-01" db="EMBL/GenBank/DDBJ databases">
        <title>Lactibacter flavus gen. nov., sp. nov., a novel bacterium of the family Propionibacteriaceae isolated from raw milk and dairy products.</title>
        <authorList>
            <person name="Huptas C."/>
            <person name="Wenning M."/>
            <person name="Breitenwieser F."/>
            <person name="Doll E."/>
            <person name="Von Neubeck M."/>
            <person name="Busse H.-J."/>
            <person name="Scherer S."/>
        </authorList>
    </citation>
    <scope>NUCLEOTIDE SEQUENCE [LARGE SCALE GENOMIC DNA]</scope>
    <source>
        <strain evidence="1 2">KCTC 33808</strain>
    </source>
</reference>
<accession>A0A4Q9KG45</accession>
<comment type="caution">
    <text evidence="1">The sequence shown here is derived from an EMBL/GenBank/DDBJ whole genome shotgun (WGS) entry which is preliminary data.</text>
</comment>
<dbReference type="Gene3D" id="6.10.250.660">
    <property type="match status" value="1"/>
</dbReference>
<sequence length="109" mass="11575">MEWFLWLLVPVVLAVAAVAATGRLGEMPPPVHDAPVLDLPERDLSGADVRGLQFAVTARGYSIAQVDELLDRLAGQLDGPFPASAIMEVSEFSQSGREGEHGSNEAPHG</sequence>
<dbReference type="EMBL" id="SDMQ01000002">
    <property type="protein sequence ID" value="TBT87393.1"/>
    <property type="molecule type" value="Genomic_DNA"/>
</dbReference>
<dbReference type="InterPro" id="IPR019933">
    <property type="entry name" value="DivIVA_domain"/>
</dbReference>